<accession>A0A2N0AKN1</accession>
<dbReference type="InterPro" id="IPR000415">
    <property type="entry name" value="Nitroreductase-like"/>
</dbReference>
<reference evidence="1 2" key="1">
    <citation type="submission" date="2017-07" db="EMBL/GenBank/DDBJ databases">
        <title>Leptospira spp. isolated from tropical soils.</title>
        <authorList>
            <person name="Thibeaux R."/>
            <person name="Iraola G."/>
            <person name="Ferres I."/>
            <person name="Bierque E."/>
            <person name="Girault D."/>
            <person name="Soupe-Gilbert M.-E."/>
            <person name="Picardeau M."/>
            <person name="Goarant C."/>
        </authorList>
    </citation>
    <scope>NUCLEOTIDE SEQUENCE [LARGE SCALE GENOMIC DNA]</scope>
    <source>
        <strain evidence="1 2">FH2-B-A1</strain>
    </source>
</reference>
<keyword evidence="2" id="KW-1185">Reference proteome</keyword>
<dbReference type="NCBIfam" id="NF047509">
    <property type="entry name" value="Rv3131_FMN_oxido"/>
    <property type="match status" value="1"/>
</dbReference>
<sequence length="394" mass="45383">MKLTRKRFLMNSFATGALVSLSTLQKTLYAYSNKDSNLHREDPLRFAESLGMTKPLDQILITALLAPNSHNSQPWKIRKVSDSEFLLFGDGDKQLIEIDSLNRQFFHTQGCFLELAHLTADKLMFDTKIAYFPIGKPGPKTFSTLPVAKFQIFPKTKCVHDFLFAGVPNRRMNRSVYSGDYISKEEIEDLKMLMGPNKHKLLFVNDPKQLESILPILDAAFAMETNRTISNELNRKWFRVSKEDIYQKRDGLTLEGNGLSGIKLWFAKTFFVDLSKETWHSESAKEAGIQMFQKQVYSSKALVFLITENSDDERTWIEVGRDFMRLSLASAVRDFAFHTMNQSVEDYPESREFTKQLKTILGLKSKDQIQLIARMGRSSYEYNSPRRELSSFLI</sequence>
<gene>
    <name evidence="1" type="ORF">CH364_00350</name>
</gene>
<evidence type="ECO:0000313" key="1">
    <source>
        <dbReference type="EMBL" id="PJZ84771.1"/>
    </source>
</evidence>
<evidence type="ECO:0000313" key="2">
    <source>
        <dbReference type="Proteomes" id="UP000232145"/>
    </source>
</evidence>
<dbReference type="SUPFAM" id="SSF55469">
    <property type="entry name" value="FMN-dependent nitroreductase-like"/>
    <property type="match status" value="2"/>
</dbReference>
<protein>
    <recommendedName>
        <fullName evidence="3">Nitroreductase</fullName>
    </recommendedName>
</protein>
<dbReference type="EMBL" id="NPDX01000001">
    <property type="protein sequence ID" value="PJZ84771.1"/>
    <property type="molecule type" value="Genomic_DNA"/>
</dbReference>
<dbReference type="Gene3D" id="3.40.109.10">
    <property type="entry name" value="NADH Oxidase"/>
    <property type="match status" value="1"/>
</dbReference>
<organism evidence="1 2">
    <name type="scientific">Leptospira harrisiae</name>
    <dbReference type="NCBI Taxonomy" id="2023189"/>
    <lineage>
        <taxon>Bacteria</taxon>
        <taxon>Pseudomonadati</taxon>
        <taxon>Spirochaetota</taxon>
        <taxon>Spirochaetia</taxon>
        <taxon>Leptospirales</taxon>
        <taxon>Leptospiraceae</taxon>
        <taxon>Leptospira</taxon>
    </lineage>
</organism>
<dbReference type="Proteomes" id="UP000232145">
    <property type="component" value="Unassembled WGS sequence"/>
</dbReference>
<comment type="caution">
    <text evidence="1">The sequence shown here is derived from an EMBL/GenBank/DDBJ whole genome shotgun (WGS) entry which is preliminary data.</text>
</comment>
<evidence type="ECO:0008006" key="3">
    <source>
        <dbReference type="Google" id="ProtNLM"/>
    </source>
</evidence>
<dbReference type="GO" id="GO:0016491">
    <property type="term" value="F:oxidoreductase activity"/>
    <property type="evidence" value="ECO:0007669"/>
    <property type="project" value="InterPro"/>
</dbReference>
<proteinExistence type="predicted"/>
<name>A0A2N0AKN1_9LEPT</name>
<dbReference type="AlphaFoldDB" id="A0A2N0AKN1"/>
<dbReference type="OrthoDB" id="5149792at2"/>
<dbReference type="RefSeq" id="WP_100741660.1">
    <property type="nucleotide sequence ID" value="NZ_NPDW01000001.1"/>
</dbReference>